<evidence type="ECO:0000256" key="3">
    <source>
        <dbReference type="ARBA" id="ARBA00022525"/>
    </source>
</evidence>
<feature type="binding site" evidence="6">
    <location>
        <position position="240"/>
    </location>
    <ligand>
        <name>Ca(2+)</name>
        <dbReference type="ChEBI" id="CHEBI:29108"/>
    </ligand>
</feature>
<feature type="binding site" evidence="6">
    <location>
        <position position="242"/>
    </location>
    <ligand>
        <name>Ca(2+)</name>
        <dbReference type="ChEBI" id="CHEBI:29108"/>
    </ligand>
</feature>
<dbReference type="CDD" id="cd00707">
    <property type="entry name" value="Pancreat_lipase_like"/>
    <property type="match status" value="1"/>
</dbReference>
<dbReference type="GO" id="GO:0005615">
    <property type="term" value="C:extracellular space"/>
    <property type="evidence" value="ECO:0007669"/>
    <property type="project" value="TreeGrafter"/>
</dbReference>
<dbReference type="PIRSF" id="PIRSF000865">
    <property type="entry name" value="Lipoprotein_lipase_LIPH"/>
    <property type="match status" value="1"/>
</dbReference>
<reference evidence="9" key="1">
    <citation type="submission" date="2021-12" db="EMBL/GenBank/DDBJ databases">
        <authorList>
            <person name="King R."/>
        </authorList>
    </citation>
    <scope>NUCLEOTIDE SEQUENCE</scope>
</reference>
<evidence type="ECO:0000313" key="10">
    <source>
        <dbReference type="Proteomes" id="UP001154078"/>
    </source>
</evidence>
<dbReference type="GO" id="GO:0004806">
    <property type="term" value="F:triacylglycerol lipase activity"/>
    <property type="evidence" value="ECO:0007669"/>
    <property type="project" value="InterPro"/>
</dbReference>
<dbReference type="InterPro" id="IPR013818">
    <property type="entry name" value="Lipase"/>
</dbReference>
<evidence type="ECO:0000256" key="5">
    <source>
        <dbReference type="PIRSR" id="PIRSR000865-1"/>
    </source>
</evidence>
<dbReference type="PANTHER" id="PTHR11610">
    <property type="entry name" value="LIPASE"/>
    <property type="match status" value="1"/>
</dbReference>
<dbReference type="Proteomes" id="UP001154078">
    <property type="component" value="Chromosome 4"/>
</dbReference>
<gene>
    <name evidence="9" type="ORF">MELIAE_LOCUS6718</name>
</gene>
<organism evidence="9 10">
    <name type="scientific">Brassicogethes aeneus</name>
    <name type="common">Rape pollen beetle</name>
    <name type="synonym">Meligethes aeneus</name>
    <dbReference type="NCBI Taxonomy" id="1431903"/>
    <lineage>
        <taxon>Eukaryota</taxon>
        <taxon>Metazoa</taxon>
        <taxon>Ecdysozoa</taxon>
        <taxon>Arthropoda</taxon>
        <taxon>Hexapoda</taxon>
        <taxon>Insecta</taxon>
        <taxon>Pterygota</taxon>
        <taxon>Neoptera</taxon>
        <taxon>Endopterygota</taxon>
        <taxon>Coleoptera</taxon>
        <taxon>Polyphaga</taxon>
        <taxon>Cucujiformia</taxon>
        <taxon>Nitidulidae</taxon>
        <taxon>Meligethinae</taxon>
        <taxon>Brassicogethes</taxon>
    </lineage>
</organism>
<dbReference type="PANTHER" id="PTHR11610:SF185">
    <property type="entry name" value="LD47264P"/>
    <property type="match status" value="1"/>
</dbReference>
<keyword evidence="3" id="KW-0964">Secreted</keyword>
<evidence type="ECO:0000259" key="8">
    <source>
        <dbReference type="Pfam" id="PF00151"/>
    </source>
</evidence>
<dbReference type="InterPro" id="IPR002331">
    <property type="entry name" value="Lipase_panc"/>
</dbReference>
<evidence type="ECO:0000313" key="9">
    <source>
        <dbReference type="EMBL" id="CAH0555317.1"/>
    </source>
</evidence>
<keyword evidence="10" id="KW-1185">Reference proteome</keyword>
<dbReference type="PRINTS" id="PR00823">
    <property type="entry name" value="PANCLIPASE"/>
</dbReference>
<dbReference type="InterPro" id="IPR016272">
    <property type="entry name" value="Lipase_LIPH"/>
</dbReference>
<evidence type="ECO:0000256" key="6">
    <source>
        <dbReference type="PIRSR" id="PIRSR000865-2"/>
    </source>
</evidence>
<proteinExistence type="inferred from homology"/>
<dbReference type="SUPFAM" id="SSF53474">
    <property type="entry name" value="alpha/beta-Hydrolases"/>
    <property type="match status" value="1"/>
</dbReference>
<comment type="similarity">
    <text evidence="2 7">Belongs to the AB hydrolase superfamily. Lipase family.</text>
</comment>
<dbReference type="Gene3D" id="3.40.50.1820">
    <property type="entry name" value="alpha/beta hydrolase"/>
    <property type="match status" value="1"/>
</dbReference>
<evidence type="ECO:0000256" key="4">
    <source>
        <dbReference type="ARBA" id="ARBA00023157"/>
    </source>
</evidence>
<dbReference type="Pfam" id="PF00151">
    <property type="entry name" value="Lipase"/>
    <property type="match status" value="1"/>
</dbReference>
<keyword evidence="4" id="KW-1015">Disulfide bond</keyword>
<protein>
    <recommendedName>
        <fullName evidence="8">Lipase domain-containing protein</fullName>
    </recommendedName>
</protein>
<feature type="active site" description="Charge relay system" evidence="5">
    <location>
        <position position="313"/>
    </location>
</feature>
<evidence type="ECO:0000256" key="7">
    <source>
        <dbReference type="RuleBase" id="RU004262"/>
    </source>
</evidence>
<dbReference type="AlphaFoldDB" id="A0A9P0FGG3"/>
<evidence type="ECO:0000256" key="1">
    <source>
        <dbReference type="ARBA" id="ARBA00004613"/>
    </source>
</evidence>
<dbReference type="FunFam" id="3.40.50.1820:FF:000033">
    <property type="entry name" value="Pancreatic triacylglycerol lipase"/>
    <property type="match status" value="1"/>
</dbReference>
<dbReference type="OrthoDB" id="199913at2759"/>
<evidence type="ECO:0000256" key="2">
    <source>
        <dbReference type="ARBA" id="ARBA00010701"/>
    </source>
</evidence>
<comment type="subcellular location">
    <subcellularLocation>
        <location evidence="1">Secreted</location>
    </subcellularLocation>
</comment>
<feature type="domain" description="Lipase" evidence="8">
    <location>
        <begin position="45"/>
        <end position="392"/>
    </location>
</feature>
<dbReference type="PRINTS" id="PR00821">
    <property type="entry name" value="TAGLIPASE"/>
</dbReference>
<feature type="active site" description="Charge relay system" evidence="5">
    <location>
        <position position="226"/>
    </location>
</feature>
<dbReference type="GO" id="GO:0046872">
    <property type="term" value="F:metal ion binding"/>
    <property type="evidence" value="ECO:0007669"/>
    <property type="project" value="UniProtKB-KW"/>
</dbReference>
<name>A0A9P0FGG3_BRAAE</name>
<accession>A0A9P0FGG3</accession>
<feature type="active site" description="Nucleophile" evidence="5">
    <location>
        <position position="198"/>
    </location>
</feature>
<sequence>MNETNTSGVLIQTMFYLMNQSIIQEQAASYNYYLLQIGQAPQVTEKCYGTYGCFNLSSPWTSQNRPVSLYPEDLIKIEPRYPVYTKKRMHDPHYIDLNDIFFVESSGIDPMQNIYFISHGYLEGGDNPWIVEMAHELIKQDPKCSVIAVDWRGGSGPPYTQAVANIRLVGVITAHLIAEIARHTKHLKLDQVHLIGHSLGAHLSGYAGYTLQKEFNLKLGRISGLDPAEPHFGQEAPPVRLDRSAAKYVDIVHTDANHFIELALGMKRPIGHVDYYPNGGDNQPGCGKSMVQYVNEQEGSFFRGLRKYLGCNHMRSHEYFMASIRPTCSFRSFSCSSFKDFEAGKCLKCGNKNKCLQFGFHGRKSYEKHISQKPNDKESVIQYLITSDARPYCMGHYFIRVKVSSSAESLKHKGEIGQLMFTMHSTQDGKGPHSSPAGFVNGYYGPGDYFQKVIVADEVKDLRAVEVTWKYTSSLFNPLTWRILTNPKIFLDEIIVDSLELQKRYSPRVITWRSSTHVGVALVYYQGLIFFVSAITSSLDNIAS</sequence>
<dbReference type="InterPro" id="IPR000734">
    <property type="entry name" value="TAG_lipase"/>
</dbReference>
<dbReference type="GO" id="GO:0016042">
    <property type="term" value="P:lipid catabolic process"/>
    <property type="evidence" value="ECO:0007669"/>
    <property type="project" value="TreeGrafter"/>
</dbReference>
<dbReference type="EMBL" id="OV121135">
    <property type="protein sequence ID" value="CAH0555317.1"/>
    <property type="molecule type" value="Genomic_DNA"/>
</dbReference>
<keyword evidence="6" id="KW-0479">Metal-binding</keyword>
<dbReference type="InterPro" id="IPR033906">
    <property type="entry name" value="Lipase_N"/>
</dbReference>
<dbReference type="InterPro" id="IPR029058">
    <property type="entry name" value="AB_hydrolase_fold"/>
</dbReference>
<keyword evidence="6" id="KW-0106">Calcium</keyword>